<protein>
    <submittedName>
        <fullName evidence="1">Uncharacterized protein</fullName>
    </submittedName>
</protein>
<evidence type="ECO:0000313" key="2">
    <source>
        <dbReference type="Proteomes" id="UP000264002"/>
    </source>
</evidence>
<comment type="caution">
    <text evidence="1">The sequence shown here is derived from an EMBL/GenBank/DDBJ whole genome shotgun (WGS) entry which is preliminary data.</text>
</comment>
<sequence length="233" mass="28260">MLDTRIQKYGWYILDIEPRDRNKDNRKESYYCISPPEECIEHIGPDNNWKARKEICLKNVFYNFKNLETASDTQRKDFISLATFKPKELVDFIAEPKDCQKEESKKEEILNNLRMQGDLINQDIPEYWEMAQSIPFTFYYKFKDDSGEIYKLMIEDWEVMMLYRNCIKHGKEKALHDIKKKYLEDFRKRDIYFFLGTRRKAHIRRWKNPFSIIGVFYPPIEIQPEFDFTTPGK</sequence>
<proteinExistence type="predicted"/>
<reference evidence="1 2" key="2">
    <citation type="submission" date="2018-09" db="EMBL/GenBank/DDBJ databases">
        <title>Genome of Sphaerochaeta halotolerans strain 4-11.</title>
        <authorList>
            <person name="Nazina T.N."/>
            <person name="Sokolova D.S."/>
        </authorList>
    </citation>
    <scope>NUCLEOTIDE SEQUENCE [LARGE SCALE GENOMIC DNA]</scope>
    <source>
        <strain evidence="1 2">4-11</strain>
    </source>
</reference>
<name>A0A372MIS1_9SPIR</name>
<dbReference type="Proteomes" id="UP000264002">
    <property type="component" value="Unassembled WGS sequence"/>
</dbReference>
<keyword evidence="2" id="KW-1185">Reference proteome</keyword>
<organism evidence="1 2">
    <name type="scientific">Sphaerochaeta halotolerans</name>
    <dbReference type="NCBI Taxonomy" id="2293840"/>
    <lineage>
        <taxon>Bacteria</taxon>
        <taxon>Pseudomonadati</taxon>
        <taxon>Spirochaetota</taxon>
        <taxon>Spirochaetia</taxon>
        <taxon>Spirochaetales</taxon>
        <taxon>Sphaerochaetaceae</taxon>
        <taxon>Sphaerochaeta</taxon>
    </lineage>
</organism>
<dbReference type="EMBL" id="QUWK01000003">
    <property type="protein sequence ID" value="RFU95682.1"/>
    <property type="molecule type" value="Genomic_DNA"/>
</dbReference>
<dbReference type="AlphaFoldDB" id="A0A372MIS1"/>
<reference evidence="2" key="1">
    <citation type="submission" date="2018-08" db="EMBL/GenBank/DDBJ databases">
        <authorList>
            <person name="Grouzdev D.S."/>
            <person name="Krutkina M.S."/>
        </authorList>
    </citation>
    <scope>NUCLEOTIDE SEQUENCE [LARGE SCALE GENOMIC DNA]</scope>
    <source>
        <strain evidence="2">4-11</strain>
    </source>
</reference>
<gene>
    <name evidence="1" type="ORF">DYP60_04195</name>
</gene>
<evidence type="ECO:0000313" key="1">
    <source>
        <dbReference type="EMBL" id="RFU95682.1"/>
    </source>
</evidence>
<accession>A0A372MIS1</accession>